<protein>
    <submittedName>
        <fullName evidence="2">Uncharacterized protein</fullName>
    </submittedName>
</protein>
<dbReference type="STRING" id="946677.SAMN05444484_101397"/>
<dbReference type="Proteomes" id="UP000184028">
    <property type="component" value="Unassembled WGS sequence"/>
</dbReference>
<feature type="transmembrane region" description="Helical" evidence="1">
    <location>
        <begin position="60"/>
        <end position="77"/>
    </location>
</feature>
<keyword evidence="1" id="KW-1133">Transmembrane helix</keyword>
<evidence type="ECO:0000256" key="1">
    <source>
        <dbReference type="SAM" id="Phobius"/>
    </source>
</evidence>
<sequence length="79" mass="9165">MDFEQIICGRIILEFLGATVRFFYFNLTTLLNDNEFRTFSSFWSPAGSNQKKDDNSNRNHMIGVLFLGGLMMLMLIFNT</sequence>
<dbReference type="RefSeq" id="WP_068843683.1">
    <property type="nucleotide sequence ID" value="NZ_FRBT01000001.1"/>
</dbReference>
<organism evidence="2 3">
    <name type="scientific">Flavobacterium chilense</name>
    <dbReference type="NCBI Taxonomy" id="946677"/>
    <lineage>
        <taxon>Bacteria</taxon>
        <taxon>Pseudomonadati</taxon>
        <taxon>Bacteroidota</taxon>
        <taxon>Flavobacteriia</taxon>
        <taxon>Flavobacteriales</taxon>
        <taxon>Flavobacteriaceae</taxon>
        <taxon>Flavobacterium</taxon>
    </lineage>
</organism>
<keyword evidence="1" id="KW-0472">Membrane</keyword>
<dbReference type="AlphaFoldDB" id="A0A1M6Y3E0"/>
<dbReference type="EMBL" id="FRBT01000001">
    <property type="protein sequence ID" value="SHL12780.1"/>
    <property type="molecule type" value="Genomic_DNA"/>
</dbReference>
<keyword evidence="3" id="KW-1185">Reference proteome</keyword>
<gene>
    <name evidence="2" type="ORF">SAMN05444484_101397</name>
</gene>
<keyword evidence="1" id="KW-0812">Transmembrane</keyword>
<dbReference type="OrthoDB" id="1365579at2"/>
<evidence type="ECO:0000313" key="2">
    <source>
        <dbReference type="EMBL" id="SHL12780.1"/>
    </source>
</evidence>
<evidence type="ECO:0000313" key="3">
    <source>
        <dbReference type="Proteomes" id="UP000184028"/>
    </source>
</evidence>
<proteinExistence type="predicted"/>
<reference evidence="3" key="1">
    <citation type="submission" date="2016-11" db="EMBL/GenBank/DDBJ databases">
        <authorList>
            <person name="Varghese N."/>
            <person name="Submissions S."/>
        </authorList>
    </citation>
    <scope>NUCLEOTIDE SEQUENCE [LARGE SCALE GENOMIC DNA]</scope>
    <source>
        <strain evidence="3">DSM 24724</strain>
    </source>
</reference>
<accession>A0A1M6Y3E0</accession>
<name>A0A1M6Y3E0_9FLAO</name>